<sequence>MENLVSTDPEFQKIYASMEKKVSVIRRVIIGVGLILMALVAVFQ</sequence>
<dbReference type="Proteomes" id="UP000198858">
    <property type="component" value="Chromosome I"/>
</dbReference>
<keyword evidence="1" id="KW-1133">Transmembrane helix</keyword>
<name>A0A1H1NLC6_9FLAO</name>
<dbReference type="EMBL" id="LT629745">
    <property type="protein sequence ID" value="SDR99515.1"/>
    <property type="molecule type" value="Genomic_DNA"/>
</dbReference>
<feature type="transmembrane region" description="Helical" evidence="1">
    <location>
        <begin position="24"/>
        <end position="43"/>
    </location>
</feature>
<reference evidence="2 3" key="1">
    <citation type="submission" date="2016-10" db="EMBL/GenBank/DDBJ databases">
        <authorList>
            <person name="Varghese N."/>
            <person name="Submissions S."/>
        </authorList>
    </citation>
    <scope>NUCLEOTIDE SEQUENCE [LARGE SCALE GENOMIC DNA]</scope>
    <source>
        <strain evidence="2 3">Mar_2010_102</strain>
    </source>
</reference>
<organism evidence="2 3">
    <name type="scientific">Christiangramia echinicola</name>
    <dbReference type="NCBI Taxonomy" id="279359"/>
    <lineage>
        <taxon>Bacteria</taxon>
        <taxon>Pseudomonadati</taxon>
        <taxon>Bacteroidota</taxon>
        <taxon>Flavobacteriia</taxon>
        <taxon>Flavobacteriales</taxon>
        <taxon>Flavobacteriaceae</taxon>
        <taxon>Christiangramia</taxon>
    </lineage>
</organism>
<evidence type="ECO:0000313" key="2">
    <source>
        <dbReference type="EMBL" id="SDR99515.1"/>
    </source>
</evidence>
<gene>
    <name evidence="2" type="ORF">SAMN04488552_1764</name>
</gene>
<accession>A0A1H1NLC6</accession>
<dbReference type="AlphaFoldDB" id="A0A1H1NLC6"/>
<evidence type="ECO:0000256" key="1">
    <source>
        <dbReference type="SAM" id="Phobius"/>
    </source>
</evidence>
<keyword evidence="1" id="KW-0472">Membrane</keyword>
<keyword evidence="3" id="KW-1185">Reference proteome</keyword>
<keyword evidence="1" id="KW-0812">Transmembrane</keyword>
<evidence type="ECO:0000313" key="3">
    <source>
        <dbReference type="Proteomes" id="UP000198858"/>
    </source>
</evidence>
<dbReference type="RefSeq" id="WP_262490148.1">
    <property type="nucleotide sequence ID" value="NZ_LT629745.1"/>
</dbReference>
<protein>
    <submittedName>
        <fullName evidence="2">Uncharacterized protein</fullName>
    </submittedName>
</protein>
<proteinExistence type="predicted"/>